<dbReference type="FunFam" id="1.10.510.10:FF:000358">
    <property type="entry name" value="Putative leucine-rich repeat receptor-like serine/threonine-protein kinase"/>
    <property type="match status" value="1"/>
</dbReference>
<evidence type="ECO:0000256" key="12">
    <source>
        <dbReference type="ARBA" id="ARBA00022737"/>
    </source>
</evidence>
<evidence type="ECO:0000256" key="6">
    <source>
        <dbReference type="ARBA" id="ARBA00022527"/>
    </source>
</evidence>
<dbReference type="SMART" id="SM00369">
    <property type="entry name" value="LRR_TYP"/>
    <property type="match status" value="6"/>
</dbReference>
<dbReference type="InterPro" id="IPR008271">
    <property type="entry name" value="Ser/Thr_kinase_AS"/>
</dbReference>
<keyword evidence="17 23" id="KW-0472">Membrane</keyword>
<dbReference type="SMART" id="SM00220">
    <property type="entry name" value="S_TKc"/>
    <property type="match status" value="1"/>
</dbReference>
<dbReference type="InterPro" id="IPR051809">
    <property type="entry name" value="Plant_receptor-like_S/T_kinase"/>
</dbReference>
<dbReference type="InterPro" id="IPR017441">
    <property type="entry name" value="Protein_kinase_ATP_BS"/>
</dbReference>
<dbReference type="EC" id="2.7.11.1" evidence="4"/>
<evidence type="ECO:0000256" key="20">
    <source>
        <dbReference type="ARBA" id="ARBA00047899"/>
    </source>
</evidence>
<keyword evidence="14" id="KW-0418">Kinase</keyword>
<evidence type="ECO:0000256" key="8">
    <source>
        <dbReference type="ARBA" id="ARBA00022614"/>
    </source>
</evidence>
<dbReference type="PROSITE" id="PS50011">
    <property type="entry name" value="PROTEIN_KINASE_DOM"/>
    <property type="match status" value="1"/>
</dbReference>
<keyword evidence="27" id="KW-1185">Reference proteome</keyword>
<organism evidence="26 27">
    <name type="scientific">Escallonia rubra</name>
    <dbReference type="NCBI Taxonomy" id="112253"/>
    <lineage>
        <taxon>Eukaryota</taxon>
        <taxon>Viridiplantae</taxon>
        <taxon>Streptophyta</taxon>
        <taxon>Embryophyta</taxon>
        <taxon>Tracheophyta</taxon>
        <taxon>Spermatophyta</taxon>
        <taxon>Magnoliopsida</taxon>
        <taxon>eudicotyledons</taxon>
        <taxon>Gunneridae</taxon>
        <taxon>Pentapetalae</taxon>
        <taxon>asterids</taxon>
        <taxon>campanulids</taxon>
        <taxon>Escalloniales</taxon>
        <taxon>Escalloniaceae</taxon>
        <taxon>Escallonia</taxon>
    </lineage>
</organism>
<dbReference type="InterPro" id="IPR000719">
    <property type="entry name" value="Prot_kinase_dom"/>
</dbReference>
<dbReference type="Gene3D" id="3.80.10.10">
    <property type="entry name" value="Ribonuclease Inhibitor"/>
    <property type="match status" value="3"/>
</dbReference>
<dbReference type="Gene3D" id="1.10.510.10">
    <property type="entry name" value="Transferase(Phosphotransferase) domain 1"/>
    <property type="match status" value="1"/>
</dbReference>
<dbReference type="PANTHER" id="PTHR27008">
    <property type="entry name" value="OS04G0122200 PROTEIN"/>
    <property type="match status" value="1"/>
</dbReference>
<evidence type="ECO:0000256" key="14">
    <source>
        <dbReference type="ARBA" id="ARBA00022777"/>
    </source>
</evidence>
<dbReference type="Pfam" id="PF00560">
    <property type="entry name" value="LRR_1"/>
    <property type="match status" value="6"/>
</dbReference>
<feature type="chain" id="PRO_5041739456" description="non-specific serine/threonine protein kinase" evidence="24">
    <location>
        <begin position="32"/>
        <end position="898"/>
    </location>
</feature>
<gene>
    <name evidence="26" type="ORF">RJ640_013437</name>
</gene>
<proteinExistence type="inferred from homology"/>
<dbReference type="Pfam" id="PF12799">
    <property type="entry name" value="LRR_4"/>
    <property type="match status" value="1"/>
</dbReference>
<keyword evidence="18" id="KW-0675">Receptor</keyword>
<dbReference type="GO" id="GO:0051707">
    <property type="term" value="P:response to other organism"/>
    <property type="evidence" value="ECO:0007669"/>
    <property type="project" value="UniProtKB-ARBA"/>
</dbReference>
<dbReference type="InterPro" id="IPR032675">
    <property type="entry name" value="LRR_dom_sf"/>
</dbReference>
<dbReference type="EMBL" id="JAVXUO010002136">
    <property type="protein sequence ID" value="KAK2975945.1"/>
    <property type="molecule type" value="Genomic_DNA"/>
</dbReference>
<comment type="similarity">
    <text evidence="3">Belongs to the protein kinase superfamily. Ser/Thr protein kinase family.</text>
</comment>
<evidence type="ECO:0000256" key="2">
    <source>
        <dbReference type="ARBA" id="ARBA00004479"/>
    </source>
</evidence>
<dbReference type="GO" id="GO:0004674">
    <property type="term" value="F:protein serine/threonine kinase activity"/>
    <property type="evidence" value="ECO:0007669"/>
    <property type="project" value="UniProtKB-KW"/>
</dbReference>
<dbReference type="GO" id="GO:0005524">
    <property type="term" value="F:ATP binding"/>
    <property type="evidence" value="ECO:0007669"/>
    <property type="project" value="UniProtKB-UniRule"/>
</dbReference>
<dbReference type="SUPFAM" id="SSF52047">
    <property type="entry name" value="RNI-like"/>
    <property type="match status" value="1"/>
</dbReference>
<dbReference type="InterPro" id="IPR025875">
    <property type="entry name" value="Leu-rich_rpt_4"/>
</dbReference>
<dbReference type="PROSITE" id="PS00107">
    <property type="entry name" value="PROTEIN_KINASE_ATP"/>
    <property type="match status" value="1"/>
</dbReference>
<dbReference type="AlphaFoldDB" id="A0AA88U9I0"/>
<comment type="catalytic activity">
    <reaction evidence="20">
        <text>L-threonyl-[protein] + ATP = O-phospho-L-threonyl-[protein] + ADP + H(+)</text>
        <dbReference type="Rhea" id="RHEA:46608"/>
        <dbReference type="Rhea" id="RHEA-COMP:11060"/>
        <dbReference type="Rhea" id="RHEA-COMP:11605"/>
        <dbReference type="ChEBI" id="CHEBI:15378"/>
        <dbReference type="ChEBI" id="CHEBI:30013"/>
        <dbReference type="ChEBI" id="CHEBI:30616"/>
        <dbReference type="ChEBI" id="CHEBI:61977"/>
        <dbReference type="ChEBI" id="CHEBI:456216"/>
        <dbReference type="EC" id="2.7.11.1"/>
    </reaction>
</comment>
<evidence type="ECO:0000256" key="22">
    <source>
        <dbReference type="PROSITE-ProRule" id="PRU10141"/>
    </source>
</evidence>
<evidence type="ECO:0000256" key="10">
    <source>
        <dbReference type="ARBA" id="ARBA00022692"/>
    </source>
</evidence>
<reference evidence="26" key="1">
    <citation type="submission" date="2022-12" db="EMBL/GenBank/DDBJ databases">
        <title>Draft genome assemblies for two species of Escallonia (Escalloniales).</title>
        <authorList>
            <person name="Chanderbali A."/>
            <person name="Dervinis C."/>
            <person name="Anghel I."/>
            <person name="Soltis D."/>
            <person name="Soltis P."/>
            <person name="Zapata F."/>
        </authorList>
    </citation>
    <scope>NUCLEOTIDE SEQUENCE</scope>
    <source>
        <strain evidence="26">UCBG92.1500</strain>
        <tissue evidence="26">Leaf</tissue>
    </source>
</reference>
<evidence type="ECO:0000256" key="7">
    <source>
        <dbReference type="ARBA" id="ARBA00022553"/>
    </source>
</evidence>
<dbReference type="Pfam" id="PF00069">
    <property type="entry name" value="Pkinase"/>
    <property type="match status" value="1"/>
</dbReference>
<evidence type="ECO:0000256" key="15">
    <source>
        <dbReference type="ARBA" id="ARBA00022840"/>
    </source>
</evidence>
<evidence type="ECO:0000256" key="11">
    <source>
        <dbReference type="ARBA" id="ARBA00022729"/>
    </source>
</evidence>
<comment type="subcellular location">
    <subcellularLocation>
        <location evidence="1">Cell membrane</location>
        <topology evidence="1">Single-pass membrane protein</topology>
    </subcellularLocation>
    <subcellularLocation>
        <location evidence="2">Membrane</location>
        <topology evidence="2">Single-pass type I membrane protein</topology>
    </subcellularLocation>
</comment>
<keyword evidence="11 24" id="KW-0732">Signal</keyword>
<evidence type="ECO:0000256" key="13">
    <source>
        <dbReference type="ARBA" id="ARBA00022741"/>
    </source>
</evidence>
<evidence type="ECO:0000256" key="18">
    <source>
        <dbReference type="ARBA" id="ARBA00023170"/>
    </source>
</evidence>
<evidence type="ECO:0000256" key="4">
    <source>
        <dbReference type="ARBA" id="ARBA00012513"/>
    </source>
</evidence>
<evidence type="ECO:0000313" key="27">
    <source>
        <dbReference type="Proteomes" id="UP001187471"/>
    </source>
</evidence>
<evidence type="ECO:0000313" key="26">
    <source>
        <dbReference type="EMBL" id="KAK2975945.1"/>
    </source>
</evidence>
<keyword evidence="16 23" id="KW-1133">Transmembrane helix</keyword>
<evidence type="ECO:0000256" key="9">
    <source>
        <dbReference type="ARBA" id="ARBA00022679"/>
    </source>
</evidence>
<dbReference type="FunFam" id="3.80.10.10:FF:000288">
    <property type="entry name" value="LRR receptor-like serine/threonine-protein kinase EFR"/>
    <property type="match status" value="1"/>
</dbReference>
<feature type="domain" description="Protein kinase" evidence="25">
    <location>
        <begin position="588"/>
        <end position="839"/>
    </location>
</feature>
<dbReference type="InterPro" id="IPR001611">
    <property type="entry name" value="Leu-rich_rpt"/>
</dbReference>
<keyword evidence="7" id="KW-0597">Phosphoprotein</keyword>
<dbReference type="InterPro" id="IPR011009">
    <property type="entry name" value="Kinase-like_dom_sf"/>
</dbReference>
<dbReference type="FunFam" id="3.30.200.20:FF:000432">
    <property type="entry name" value="LRR receptor-like serine/threonine-protein kinase EFR"/>
    <property type="match status" value="1"/>
</dbReference>
<dbReference type="GO" id="GO:0005886">
    <property type="term" value="C:plasma membrane"/>
    <property type="evidence" value="ECO:0007669"/>
    <property type="project" value="UniProtKB-SubCell"/>
</dbReference>
<keyword evidence="12" id="KW-0677">Repeat</keyword>
<evidence type="ECO:0000256" key="24">
    <source>
        <dbReference type="SAM" id="SignalP"/>
    </source>
</evidence>
<feature type="binding site" evidence="22">
    <location>
        <position position="617"/>
    </location>
    <ligand>
        <name>ATP</name>
        <dbReference type="ChEBI" id="CHEBI:30616"/>
    </ligand>
</feature>
<evidence type="ECO:0000256" key="3">
    <source>
        <dbReference type="ARBA" id="ARBA00008684"/>
    </source>
</evidence>
<keyword evidence="10 23" id="KW-0812">Transmembrane</keyword>
<keyword evidence="15 22" id="KW-0067">ATP-binding</keyword>
<dbReference type="SUPFAM" id="SSF52058">
    <property type="entry name" value="L domain-like"/>
    <property type="match status" value="1"/>
</dbReference>
<keyword evidence="6" id="KW-0723">Serine/threonine-protein kinase</keyword>
<keyword evidence="19" id="KW-0325">Glycoprotein</keyword>
<dbReference type="Pfam" id="PF08263">
    <property type="entry name" value="LRRNT_2"/>
    <property type="match status" value="1"/>
</dbReference>
<protein>
    <recommendedName>
        <fullName evidence="4">non-specific serine/threonine protein kinase</fullName>
        <ecNumber evidence="4">2.7.11.1</ecNumber>
    </recommendedName>
</protein>
<evidence type="ECO:0000256" key="21">
    <source>
        <dbReference type="ARBA" id="ARBA00048679"/>
    </source>
</evidence>
<dbReference type="SUPFAM" id="SSF56112">
    <property type="entry name" value="Protein kinase-like (PK-like)"/>
    <property type="match status" value="1"/>
</dbReference>
<dbReference type="FunFam" id="3.80.10.10:FF:000565">
    <property type="entry name" value="Leucine-rich repeat receptor-like kinase protein FLORAL ORGAN NUMBER1"/>
    <property type="match status" value="1"/>
</dbReference>
<evidence type="ECO:0000256" key="16">
    <source>
        <dbReference type="ARBA" id="ARBA00022989"/>
    </source>
</evidence>
<dbReference type="SMART" id="SM00365">
    <property type="entry name" value="LRR_SD22"/>
    <property type="match status" value="5"/>
</dbReference>
<name>A0AA88U9I0_9ASTE</name>
<dbReference type="Gene3D" id="3.30.200.20">
    <property type="entry name" value="Phosphorylase Kinase, domain 1"/>
    <property type="match status" value="1"/>
</dbReference>
<dbReference type="GO" id="GO:0006952">
    <property type="term" value="P:defense response"/>
    <property type="evidence" value="ECO:0007669"/>
    <property type="project" value="UniProtKB-ARBA"/>
</dbReference>
<feature type="non-terminal residue" evidence="26">
    <location>
        <position position="898"/>
    </location>
</feature>
<evidence type="ECO:0000256" key="1">
    <source>
        <dbReference type="ARBA" id="ARBA00004162"/>
    </source>
</evidence>
<sequence>MASSNMFRRLLNLSLILSSLLFAMNCRGSVAAAGFTNETDRQALLAFKDLIQKDPLAVLSSWNESLHFCEWKGVTCGRQHQRVTALDLGAQNLVGSVSPQIGRLTFLRELYLDNNSFHGNIPPDIGQLFRLQTLWLSNNSFQDLGLTLPNLEYLYLGNNKFSGSFPPSMANASGLLLLVMSWNDFMGPIPTNLGNLRDLERLGLNRNRFGSNKPDDLSFIGSLTNCTNLQRLILSENQFGGVLPGSIGNLSSKLEELVLDSNKISGSIPQEIGNLNNLYFLSIDHNMISGSIPESIGKLSKLQKLRIVDNNISGKIPPSIGNITGLGFVAVAANMLEGSVPAELGNCTNLQLLDLGSNRLTGVIPEQVIGISSLSIGLYLDLNELTGPIPSQVDNLKNLGELSIRGNKLTGEIPSALGSCQVLEYLDLQGNFLDGAIPSSLDQLKGIQQLDLSQNNLSGQIPEFLGKLRLMRLNLSHNMFEGEVPKVGVFNNISAFSIVGKNMKLCGGIQPLHLPPCPIKFSKKNKRPFPDKMIPLLIILPIVLLLACLFLIFYRLKRSQQRTSSASLLENQYPKITYAELLHATNEFSPSNLIGEGRYGSVYKGSLNSGEHIVAMKVLKLQERGANKSFMAECDVLRILRHRNLVKIITVCSSLDFKSKDFKALVFEFMPNGSLDSWLHPTQAEEQGSNLTLVQRLSIAIDVASALDYIHHHCEMTIIHCDLKPSNVLLDDDLCAHVGDFGLARFLSANTNLSNNAHFKYGMGEEVSTEADMYSYGIMLLEMFTGKRPTDSMFIDNFSLHNYVKFALPGRVMEIVDSTIIHEEVEGLNRNRGGEGEFAKLKSCLESILRLGVICSAELPHERMDKESNSLQEEQCLSSPPGAFVIRLMFLKINPVIQ</sequence>
<dbReference type="PROSITE" id="PS00108">
    <property type="entry name" value="PROTEIN_KINASE_ST"/>
    <property type="match status" value="1"/>
</dbReference>
<evidence type="ECO:0000256" key="23">
    <source>
        <dbReference type="SAM" id="Phobius"/>
    </source>
</evidence>
<keyword evidence="5" id="KW-1003">Cell membrane</keyword>
<accession>A0AA88U9I0</accession>
<comment type="caution">
    <text evidence="26">The sequence shown here is derived from an EMBL/GenBank/DDBJ whole genome shotgun (WGS) entry which is preliminary data.</text>
</comment>
<comment type="catalytic activity">
    <reaction evidence="21">
        <text>L-seryl-[protein] + ATP = O-phospho-L-seryl-[protein] + ADP + H(+)</text>
        <dbReference type="Rhea" id="RHEA:17989"/>
        <dbReference type="Rhea" id="RHEA-COMP:9863"/>
        <dbReference type="Rhea" id="RHEA-COMP:11604"/>
        <dbReference type="ChEBI" id="CHEBI:15378"/>
        <dbReference type="ChEBI" id="CHEBI:29999"/>
        <dbReference type="ChEBI" id="CHEBI:30616"/>
        <dbReference type="ChEBI" id="CHEBI:83421"/>
        <dbReference type="ChEBI" id="CHEBI:456216"/>
        <dbReference type="EC" id="2.7.11.1"/>
    </reaction>
</comment>
<feature type="transmembrane region" description="Helical" evidence="23">
    <location>
        <begin position="533"/>
        <end position="554"/>
    </location>
</feature>
<evidence type="ECO:0000256" key="5">
    <source>
        <dbReference type="ARBA" id="ARBA00022475"/>
    </source>
</evidence>
<keyword evidence="13 22" id="KW-0547">Nucleotide-binding</keyword>
<dbReference type="Proteomes" id="UP001187471">
    <property type="component" value="Unassembled WGS sequence"/>
</dbReference>
<dbReference type="Pfam" id="PF13855">
    <property type="entry name" value="LRR_8"/>
    <property type="match status" value="1"/>
</dbReference>
<evidence type="ECO:0000256" key="19">
    <source>
        <dbReference type="ARBA" id="ARBA00023180"/>
    </source>
</evidence>
<keyword evidence="8" id="KW-0433">Leucine-rich repeat</keyword>
<dbReference type="InterPro" id="IPR013210">
    <property type="entry name" value="LRR_N_plant-typ"/>
</dbReference>
<evidence type="ECO:0000259" key="25">
    <source>
        <dbReference type="PROSITE" id="PS50011"/>
    </source>
</evidence>
<keyword evidence="9" id="KW-0808">Transferase</keyword>
<evidence type="ECO:0000256" key="17">
    <source>
        <dbReference type="ARBA" id="ARBA00023136"/>
    </source>
</evidence>
<dbReference type="InterPro" id="IPR003591">
    <property type="entry name" value="Leu-rich_rpt_typical-subtyp"/>
</dbReference>
<feature type="signal peptide" evidence="24">
    <location>
        <begin position="1"/>
        <end position="31"/>
    </location>
</feature>
<dbReference type="PANTHER" id="PTHR27008:SF592">
    <property type="entry name" value="LEUCINE-RICH REPEAT RECEPTOR-LIKE PROTEIN KINASE FAMILY PROTEIN-RELATED"/>
    <property type="match status" value="1"/>
</dbReference>